<protein>
    <submittedName>
        <fullName evidence="1">Uncharacterized protein</fullName>
    </submittedName>
</protein>
<evidence type="ECO:0000313" key="1">
    <source>
        <dbReference type="EMBL" id="MBW0512243.1"/>
    </source>
</evidence>
<dbReference type="OrthoDB" id="3929326at2759"/>
<proteinExistence type="predicted"/>
<dbReference type="Proteomes" id="UP000765509">
    <property type="component" value="Unassembled WGS sequence"/>
</dbReference>
<organism evidence="1 2">
    <name type="scientific">Austropuccinia psidii MF-1</name>
    <dbReference type="NCBI Taxonomy" id="1389203"/>
    <lineage>
        <taxon>Eukaryota</taxon>
        <taxon>Fungi</taxon>
        <taxon>Dikarya</taxon>
        <taxon>Basidiomycota</taxon>
        <taxon>Pucciniomycotina</taxon>
        <taxon>Pucciniomycetes</taxon>
        <taxon>Pucciniales</taxon>
        <taxon>Sphaerophragmiaceae</taxon>
        <taxon>Austropuccinia</taxon>
    </lineage>
</organism>
<name>A0A9Q3HNW1_9BASI</name>
<accession>A0A9Q3HNW1</accession>
<comment type="caution">
    <text evidence="1">The sequence shown here is derived from an EMBL/GenBank/DDBJ whole genome shotgun (WGS) entry which is preliminary data.</text>
</comment>
<sequence>MKDYFKYGKERWDKSNYSSDFKVGDLVFISTLNFHNIKVPKELKDYFAEPFIIRELHVPNAVQLEITGELMNEDLSQGLLDRNTRVAWNSEIRELTWKTPKE</sequence>
<keyword evidence="2" id="KW-1185">Reference proteome</keyword>
<dbReference type="AlphaFoldDB" id="A0A9Q3HNW1"/>
<evidence type="ECO:0000313" key="2">
    <source>
        <dbReference type="Proteomes" id="UP000765509"/>
    </source>
</evidence>
<reference evidence="1" key="1">
    <citation type="submission" date="2021-03" db="EMBL/GenBank/DDBJ databases">
        <title>Draft genome sequence of rust myrtle Austropuccinia psidii MF-1, a brazilian biotype.</title>
        <authorList>
            <person name="Quecine M.C."/>
            <person name="Pachon D.M.R."/>
            <person name="Bonatelli M.L."/>
            <person name="Correr F.H."/>
            <person name="Franceschini L.M."/>
            <person name="Leite T.F."/>
            <person name="Margarido G.R.A."/>
            <person name="Almeida C.A."/>
            <person name="Ferrarezi J.A."/>
            <person name="Labate C.A."/>
        </authorList>
    </citation>
    <scope>NUCLEOTIDE SEQUENCE</scope>
    <source>
        <strain evidence="1">MF-1</strain>
    </source>
</reference>
<dbReference type="EMBL" id="AVOT02022686">
    <property type="protein sequence ID" value="MBW0512243.1"/>
    <property type="molecule type" value="Genomic_DNA"/>
</dbReference>
<gene>
    <name evidence="1" type="ORF">O181_051958</name>
</gene>